<name>A0A8G1QW60_9EURO</name>
<gene>
    <name evidence="2" type="ORF">BO85DRAFT_162892</name>
</gene>
<reference evidence="2 3" key="1">
    <citation type="submission" date="2018-02" db="EMBL/GenBank/DDBJ databases">
        <title>The genomes of Aspergillus section Nigri reveals drivers in fungal speciation.</title>
        <authorList>
            <consortium name="DOE Joint Genome Institute"/>
            <person name="Vesth T.C."/>
            <person name="Nybo J."/>
            <person name="Theobald S."/>
            <person name="Brandl J."/>
            <person name="Frisvad J.C."/>
            <person name="Nielsen K.F."/>
            <person name="Lyhne E.K."/>
            <person name="Kogle M.E."/>
            <person name="Kuo A."/>
            <person name="Riley R."/>
            <person name="Clum A."/>
            <person name="Nolan M."/>
            <person name="Lipzen A."/>
            <person name="Salamov A."/>
            <person name="Henrissat B."/>
            <person name="Wiebenga A."/>
            <person name="De vries R.P."/>
            <person name="Grigoriev I.V."/>
            <person name="Mortensen U.H."/>
            <person name="Andersen M.R."/>
            <person name="Baker S.E."/>
        </authorList>
    </citation>
    <scope>NUCLEOTIDE SEQUENCE [LARGE SCALE GENOMIC DNA]</scope>
    <source>
        <strain evidence="2 3">CBS 112811</strain>
    </source>
</reference>
<dbReference type="EMBL" id="KZ825078">
    <property type="protein sequence ID" value="RAH53295.1"/>
    <property type="molecule type" value="Genomic_DNA"/>
</dbReference>
<feature type="transmembrane region" description="Helical" evidence="1">
    <location>
        <begin position="12"/>
        <end position="35"/>
    </location>
</feature>
<dbReference type="RefSeq" id="XP_025511217.1">
    <property type="nucleotide sequence ID" value="XM_025654243.1"/>
</dbReference>
<evidence type="ECO:0000313" key="3">
    <source>
        <dbReference type="Proteomes" id="UP000249526"/>
    </source>
</evidence>
<protein>
    <recommendedName>
        <fullName evidence="4">Transmembrane protein</fullName>
    </recommendedName>
</protein>
<proteinExistence type="predicted"/>
<dbReference type="GeneID" id="37157645"/>
<evidence type="ECO:0000256" key="1">
    <source>
        <dbReference type="SAM" id="Phobius"/>
    </source>
</evidence>
<evidence type="ECO:0008006" key="4">
    <source>
        <dbReference type="Google" id="ProtNLM"/>
    </source>
</evidence>
<keyword evidence="1" id="KW-1133">Transmembrane helix</keyword>
<keyword evidence="3" id="KW-1185">Reference proteome</keyword>
<feature type="transmembrane region" description="Helical" evidence="1">
    <location>
        <begin position="103"/>
        <end position="125"/>
    </location>
</feature>
<feature type="transmembrane region" description="Helical" evidence="1">
    <location>
        <begin position="42"/>
        <end position="75"/>
    </location>
</feature>
<accession>A0A8G1QW60</accession>
<dbReference type="AlphaFoldDB" id="A0A8G1QW60"/>
<keyword evidence="1" id="KW-0472">Membrane</keyword>
<sequence>MGEKLPSEYRILVLTCLFWLVYLSACGGTGMICEVDDDRNDVCVCVCVYLCFLLFLLLLLVWGSGLIGCFCWMGWEFGSRVCGYSILRMNMLEIDYNMVKVEVIIHVSSQGYKDILFLVFFLSFLSKSIDI</sequence>
<evidence type="ECO:0000313" key="2">
    <source>
        <dbReference type="EMBL" id="RAH53295.1"/>
    </source>
</evidence>
<keyword evidence="1" id="KW-0812">Transmembrane</keyword>
<dbReference type="Proteomes" id="UP000249526">
    <property type="component" value="Unassembled WGS sequence"/>
</dbReference>
<organism evidence="2 3">
    <name type="scientific">Aspergillus piperis CBS 112811</name>
    <dbReference type="NCBI Taxonomy" id="1448313"/>
    <lineage>
        <taxon>Eukaryota</taxon>
        <taxon>Fungi</taxon>
        <taxon>Dikarya</taxon>
        <taxon>Ascomycota</taxon>
        <taxon>Pezizomycotina</taxon>
        <taxon>Eurotiomycetes</taxon>
        <taxon>Eurotiomycetidae</taxon>
        <taxon>Eurotiales</taxon>
        <taxon>Aspergillaceae</taxon>
        <taxon>Aspergillus</taxon>
        <taxon>Aspergillus subgen. Circumdati</taxon>
    </lineage>
</organism>